<evidence type="ECO:0000256" key="1">
    <source>
        <dbReference type="SAM" id="MobiDB-lite"/>
    </source>
</evidence>
<protein>
    <submittedName>
        <fullName evidence="2">Uncharacterized protein</fullName>
    </submittedName>
</protein>
<proteinExistence type="predicted"/>
<organism evidence="2">
    <name type="scientific">Anguilla anguilla</name>
    <name type="common">European freshwater eel</name>
    <name type="synonym">Muraena anguilla</name>
    <dbReference type="NCBI Taxonomy" id="7936"/>
    <lineage>
        <taxon>Eukaryota</taxon>
        <taxon>Metazoa</taxon>
        <taxon>Chordata</taxon>
        <taxon>Craniata</taxon>
        <taxon>Vertebrata</taxon>
        <taxon>Euteleostomi</taxon>
        <taxon>Actinopterygii</taxon>
        <taxon>Neopterygii</taxon>
        <taxon>Teleostei</taxon>
        <taxon>Anguilliformes</taxon>
        <taxon>Anguillidae</taxon>
        <taxon>Anguilla</taxon>
    </lineage>
</organism>
<reference evidence="2" key="2">
    <citation type="journal article" date="2015" name="Fish Shellfish Immunol.">
        <title>Early steps in the European eel (Anguilla anguilla)-Vibrio vulnificus interaction in the gills: Role of the RtxA13 toxin.</title>
        <authorList>
            <person name="Callol A."/>
            <person name="Pajuelo D."/>
            <person name="Ebbesson L."/>
            <person name="Teles M."/>
            <person name="MacKenzie S."/>
            <person name="Amaro C."/>
        </authorList>
    </citation>
    <scope>NUCLEOTIDE SEQUENCE</scope>
</reference>
<name>A0A0E9TRE8_ANGAN</name>
<reference evidence="2" key="1">
    <citation type="submission" date="2014-11" db="EMBL/GenBank/DDBJ databases">
        <authorList>
            <person name="Amaro Gonzalez C."/>
        </authorList>
    </citation>
    <scope>NUCLEOTIDE SEQUENCE</scope>
</reference>
<dbReference type="EMBL" id="GBXM01052313">
    <property type="protein sequence ID" value="JAH56264.1"/>
    <property type="molecule type" value="Transcribed_RNA"/>
</dbReference>
<sequence length="29" mass="3148">MGWSESVSGRRGGRRESDDLTHCNPVSAT</sequence>
<accession>A0A0E9TRE8</accession>
<evidence type="ECO:0000313" key="2">
    <source>
        <dbReference type="EMBL" id="JAH56264.1"/>
    </source>
</evidence>
<dbReference type="AlphaFoldDB" id="A0A0E9TRE8"/>
<feature type="region of interest" description="Disordered" evidence="1">
    <location>
        <begin position="1"/>
        <end position="29"/>
    </location>
</feature>